<dbReference type="AlphaFoldDB" id="A0A1G9VJA4"/>
<feature type="compositionally biased region" description="Acidic residues" evidence="1">
    <location>
        <begin position="92"/>
        <end position="119"/>
    </location>
</feature>
<keyword evidence="4" id="KW-1185">Reference proteome</keyword>
<protein>
    <recommendedName>
        <fullName evidence="2">DUF7964 domain-containing protein</fullName>
    </recommendedName>
</protein>
<accession>A0A1G9VJA4</accession>
<proteinExistence type="predicted"/>
<reference evidence="4" key="1">
    <citation type="submission" date="2016-10" db="EMBL/GenBank/DDBJ databases">
        <authorList>
            <person name="Varghese N."/>
            <person name="Submissions S."/>
        </authorList>
    </citation>
    <scope>NUCLEOTIDE SEQUENCE [LARGE SCALE GENOMIC DNA]</scope>
    <source>
        <strain evidence="4">CGMCC 1.10119</strain>
    </source>
</reference>
<feature type="domain" description="DUF7964" evidence="2">
    <location>
        <begin position="3"/>
        <end position="86"/>
    </location>
</feature>
<dbReference type="STRING" id="660521.SAMN04487949_2399"/>
<organism evidence="3 4">
    <name type="scientific">Halogranum gelatinilyticum</name>
    <dbReference type="NCBI Taxonomy" id="660521"/>
    <lineage>
        <taxon>Archaea</taxon>
        <taxon>Methanobacteriati</taxon>
        <taxon>Methanobacteriota</taxon>
        <taxon>Stenosarchaea group</taxon>
        <taxon>Halobacteria</taxon>
        <taxon>Halobacteriales</taxon>
        <taxon>Haloferacaceae</taxon>
    </lineage>
</organism>
<sequence length="119" mass="12679">MAFLDSLPPRPLDDGEVASLNRSESVSLAVAVDDDGPTDAVLLATDSWVKGLLFADEGWSVVETVTLDDETERYEGLRVCEETVRAVRDGDADAGDNSDGDADADDNPDDDTDTDADDN</sequence>
<name>A0A1G9VJA4_9EURY</name>
<dbReference type="EMBL" id="FNHL01000003">
    <property type="protein sequence ID" value="SDM72163.1"/>
    <property type="molecule type" value="Genomic_DNA"/>
</dbReference>
<dbReference type="Pfam" id="PF25912">
    <property type="entry name" value="DUF7964"/>
    <property type="match status" value="1"/>
</dbReference>
<dbReference type="OrthoDB" id="250597at2157"/>
<feature type="region of interest" description="Disordered" evidence="1">
    <location>
        <begin position="85"/>
        <end position="119"/>
    </location>
</feature>
<evidence type="ECO:0000256" key="1">
    <source>
        <dbReference type="SAM" id="MobiDB-lite"/>
    </source>
</evidence>
<dbReference type="Proteomes" id="UP000199451">
    <property type="component" value="Unassembled WGS sequence"/>
</dbReference>
<evidence type="ECO:0000259" key="2">
    <source>
        <dbReference type="Pfam" id="PF25912"/>
    </source>
</evidence>
<dbReference type="RefSeq" id="WP_089697714.1">
    <property type="nucleotide sequence ID" value="NZ_FNHL01000003.1"/>
</dbReference>
<dbReference type="InterPro" id="IPR058270">
    <property type="entry name" value="DUF7964"/>
</dbReference>
<evidence type="ECO:0000313" key="3">
    <source>
        <dbReference type="EMBL" id="SDM72163.1"/>
    </source>
</evidence>
<evidence type="ECO:0000313" key="4">
    <source>
        <dbReference type="Proteomes" id="UP000199451"/>
    </source>
</evidence>
<gene>
    <name evidence="3" type="ORF">SAMN04487949_2399</name>
</gene>